<protein>
    <submittedName>
        <fullName evidence="1">Uncharacterized protein</fullName>
    </submittedName>
</protein>
<proteinExistence type="predicted"/>
<evidence type="ECO:0000313" key="2">
    <source>
        <dbReference type="Proteomes" id="UP001299265"/>
    </source>
</evidence>
<sequence length="239" mass="25838">MSIITGVIKTLTSKFGVTLPVTVTKAVYDEATGERLDETLDKRQMQSFISPEHLGLVRSTCTLVDLFNALPYFGTLSYWIGSNSAQIQSEIASQIGRDAADVFGTLSVTKMENLTGIYTFCKYGETPNLTYTASYDLVNATATWKNFVRNATADDVEGLRDLSLTDKGNVTSTLMGTVPKGFYQYEANTAGAPSTDAGVILSLPIGSAYAMRIAITAANQMYISVYTAGISYGSWKQIS</sequence>
<dbReference type="AlphaFoldDB" id="A0AAP2W9V0"/>
<reference evidence="1 2" key="1">
    <citation type="submission" date="2021-11" db="EMBL/GenBank/DDBJ databases">
        <title>Lacrimispora sp. nov. NSJ-141 isolated from human feces.</title>
        <authorList>
            <person name="Abdugheni R."/>
        </authorList>
    </citation>
    <scope>NUCLEOTIDE SEQUENCE [LARGE SCALE GENOMIC DNA]</scope>
    <source>
        <strain evidence="1 2">NSJ-141</strain>
    </source>
</reference>
<organism evidence="1 2">
    <name type="scientific">Lientehia hominis</name>
    <dbReference type="NCBI Taxonomy" id="2897778"/>
    <lineage>
        <taxon>Bacteria</taxon>
        <taxon>Bacillati</taxon>
        <taxon>Bacillota</taxon>
        <taxon>Clostridia</taxon>
        <taxon>Lachnospirales</taxon>
        <taxon>Lachnospiraceae</taxon>
        <taxon>Lientehia</taxon>
    </lineage>
</organism>
<accession>A0AAP2W9V0</accession>
<dbReference type="Proteomes" id="UP001299265">
    <property type="component" value="Unassembled WGS sequence"/>
</dbReference>
<evidence type="ECO:0000313" key="1">
    <source>
        <dbReference type="EMBL" id="MCD2493751.1"/>
    </source>
</evidence>
<gene>
    <name evidence="1" type="ORF">LQE92_14175</name>
</gene>
<keyword evidence="2" id="KW-1185">Reference proteome</keyword>
<name>A0AAP2W9V0_9FIRM</name>
<dbReference type="RefSeq" id="WP_231063594.1">
    <property type="nucleotide sequence ID" value="NZ_JAJNOR010000012.1"/>
</dbReference>
<comment type="caution">
    <text evidence="1">The sequence shown here is derived from an EMBL/GenBank/DDBJ whole genome shotgun (WGS) entry which is preliminary data.</text>
</comment>
<dbReference type="EMBL" id="JAJNOR010000012">
    <property type="protein sequence ID" value="MCD2493751.1"/>
    <property type="molecule type" value="Genomic_DNA"/>
</dbReference>